<keyword evidence="1" id="KW-1133">Transmembrane helix</keyword>
<dbReference type="AlphaFoldDB" id="A0A379ZIU7"/>
<proteinExistence type="predicted"/>
<keyword evidence="1" id="KW-0812">Transmembrane</keyword>
<dbReference type="Proteomes" id="UP000255529">
    <property type="component" value="Unassembled WGS sequence"/>
</dbReference>
<accession>A0A379ZIU7</accession>
<feature type="transmembrane region" description="Helical" evidence="1">
    <location>
        <begin position="34"/>
        <end position="54"/>
    </location>
</feature>
<evidence type="ECO:0000313" key="3">
    <source>
        <dbReference type="Proteomes" id="UP000255529"/>
    </source>
</evidence>
<evidence type="ECO:0000313" key="2">
    <source>
        <dbReference type="EMBL" id="SUI62541.1"/>
    </source>
</evidence>
<keyword evidence="1" id="KW-0472">Membrane</keyword>
<gene>
    <name evidence="2" type="ORF">NCTC11544_02496</name>
</gene>
<sequence length="124" mass="14185">MSIYIACFVVDKNILSKAVFFNKKWAFLCVSDSLSLLVSFFCHYPGVIGVMLLVTRIYKYLGVRDVSITIKMQIARVFAQGNTMPSFCTEECLLTEVMPTKSCFFIYGEIRQSLIYVENRSGLY</sequence>
<dbReference type="EMBL" id="UGYN01000002">
    <property type="protein sequence ID" value="SUI62541.1"/>
    <property type="molecule type" value="Genomic_DNA"/>
</dbReference>
<name>A0A379ZIU7_9GAMM</name>
<evidence type="ECO:0000256" key="1">
    <source>
        <dbReference type="SAM" id="Phobius"/>
    </source>
</evidence>
<reference evidence="2 3" key="1">
    <citation type="submission" date="2018-06" db="EMBL/GenBank/DDBJ databases">
        <authorList>
            <consortium name="Pathogen Informatics"/>
            <person name="Doyle S."/>
        </authorList>
    </citation>
    <scope>NUCLEOTIDE SEQUENCE [LARGE SCALE GENOMIC DNA]</scope>
    <source>
        <strain evidence="2 3">NCTC11544</strain>
    </source>
</reference>
<protein>
    <submittedName>
        <fullName evidence="2">Uncharacterized protein</fullName>
    </submittedName>
</protein>
<organism evidence="2 3">
    <name type="scientific">Serratia quinivorans</name>
    <dbReference type="NCBI Taxonomy" id="137545"/>
    <lineage>
        <taxon>Bacteria</taxon>
        <taxon>Pseudomonadati</taxon>
        <taxon>Pseudomonadota</taxon>
        <taxon>Gammaproteobacteria</taxon>
        <taxon>Enterobacterales</taxon>
        <taxon>Yersiniaceae</taxon>
        <taxon>Serratia</taxon>
    </lineage>
</organism>